<keyword evidence="5" id="KW-1185">Reference proteome</keyword>
<evidence type="ECO:0000256" key="2">
    <source>
        <dbReference type="ARBA" id="ARBA00022840"/>
    </source>
</evidence>
<dbReference type="InterPro" id="IPR025669">
    <property type="entry name" value="AAA_dom"/>
</dbReference>
<accession>A0A1D8K896</accession>
<dbReference type="AlphaFoldDB" id="A0A1D8K896"/>
<reference evidence="4 5" key="1">
    <citation type="submission" date="2016-09" db="EMBL/GenBank/DDBJ databases">
        <title>Acidihalobacter prosperus V6 (DSM14174).</title>
        <authorList>
            <person name="Khaleque H.N."/>
            <person name="Ramsay J.P."/>
            <person name="Murphy R.J.T."/>
            <person name="Kaksonen A.H."/>
            <person name="Boxall N.J."/>
            <person name="Watkin E.L.J."/>
        </authorList>
    </citation>
    <scope>NUCLEOTIDE SEQUENCE [LARGE SCALE GENOMIC DNA]</scope>
    <source>
        <strain evidence="4 5">V6</strain>
    </source>
</reference>
<dbReference type="KEGG" id="aaeo:BJI67_09085"/>
<evidence type="ECO:0000313" key="4">
    <source>
        <dbReference type="EMBL" id="AOV17194.1"/>
    </source>
</evidence>
<gene>
    <name evidence="4" type="ORF">BJI67_09085</name>
</gene>
<dbReference type="Proteomes" id="UP000095342">
    <property type="component" value="Chromosome"/>
</dbReference>
<evidence type="ECO:0000313" key="5">
    <source>
        <dbReference type="Proteomes" id="UP000095342"/>
    </source>
</evidence>
<dbReference type="GO" id="GO:0051782">
    <property type="term" value="P:negative regulation of cell division"/>
    <property type="evidence" value="ECO:0007669"/>
    <property type="project" value="TreeGrafter"/>
</dbReference>
<feature type="domain" description="AAA" evidence="3">
    <location>
        <begin position="9"/>
        <end position="165"/>
    </location>
</feature>
<proteinExistence type="predicted"/>
<dbReference type="Pfam" id="PF13614">
    <property type="entry name" value="AAA_31"/>
    <property type="match status" value="1"/>
</dbReference>
<organism evidence="4 5">
    <name type="scientific">Acidihalobacter aeolianus</name>
    <dbReference type="NCBI Taxonomy" id="2792603"/>
    <lineage>
        <taxon>Bacteria</taxon>
        <taxon>Pseudomonadati</taxon>
        <taxon>Pseudomonadota</taxon>
        <taxon>Gammaproteobacteria</taxon>
        <taxon>Chromatiales</taxon>
        <taxon>Ectothiorhodospiraceae</taxon>
        <taxon>Acidihalobacter</taxon>
    </lineage>
</organism>
<dbReference type="EMBL" id="CP017448">
    <property type="protein sequence ID" value="AOV17194.1"/>
    <property type="molecule type" value="Genomic_DNA"/>
</dbReference>
<dbReference type="PANTHER" id="PTHR43384:SF4">
    <property type="entry name" value="CELLULOSE BIOSYNTHESIS PROTEIN BCSQ-RELATED"/>
    <property type="match status" value="1"/>
</dbReference>
<evidence type="ECO:0000259" key="3">
    <source>
        <dbReference type="Pfam" id="PF13614"/>
    </source>
</evidence>
<dbReference type="PANTHER" id="PTHR43384">
    <property type="entry name" value="SEPTUM SITE-DETERMINING PROTEIN MIND HOMOLOG, CHLOROPLASTIC-RELATED"/>
    <property type="match status" value="1"/>
</dbReference>
<protein>
    <recommendedName>
        <fullName evidence="3">AAA domain-containing protein</fullName>
    </recommendedName>
</protein>
<dbReference type="InterPro" id="IPR027417">
    <property type="entry name" value="P-loop_NTPase"/>
</dbReference>
<sequence length="468" mass="51366">MNVSQPARAKVIAVTSGKGGVGKTNISVNLSVALSSRRRQVCLFDADTNQANVNVLLGLHPALTLEHLLSGDHEIEEILVKAPGNISIIPAASGIAAGSDLDEAQRGRLAAALDTLERNFDYLIVDTAAGSSSDVIFFLRAAALILLVITPEPTSLTNAFSLIRVMRREGITTPIQVIVNQVTDAHEFRAVYRRFHGAVQKYLHTQVETLGHIVTDDTIGSAVRAQRPVIFMRYDAPASLCFYTLAQQLDRLVTDLIPVTSGSLSQAVHLSAGPVQPTSDMMSDISPCAPHTEALFSQLLEAIRSLPEMEQDSFASGIGALINNFAQRYGSLPFPLDRTLYQYLEIAGYPADLCRSLVLTLENLYERREHKPLRDIESSVAKLMADAHGDEARMSALSRHVIDSFHRQFDHPPPIPESAIIDSILQGRHTLQTLNRIQRAIFKILNSESDTQENATREAIPQTERNRI</sequence>
<dbReference type="GO" id="GO:0005524">
    <property type="term" value="F:ATP binding"/>
    <property type="evidence" value="ECO:0007669"/>
    <property type="project" value="UniProtKB-KW"/>
</dbReference>
<keyword evidence="2" id="KW-0067">ATP-binding</keyword>
<dbReference type="GO" id="GO:0005829">
    <property type="term" value="C:cytosol"/>
    <property type="evidence" value="ECO:0007669"/>
    <property type="project" value="TreeGrafter"/>
</dbReference>
<name>A0A1D8K896_9GAMM</name>
<keyword evidence="1" id="KW-0547">Nucleotide-binding</keyword>
<dbReference type="Gene3D" id="3.40.50.300">
    <property type="entry name" value="P-loop containing nucleotide triphosphate hydrolases"/>
    <property type="match status" value="1"/>
</dbReference>
<dbReference type="InterPro" id="IPR033875">
    <property type="entry name" value="FlhG"/>
</dbReference>
<dbReference type="GO" id="GO:0016887">
    <property type="term" value="F:ATP hydrolysis activity"/>
    <property type="evidence" value="ECO:0007669"/>
    <property type="project" value="TreeGrafter"/>
</dbReference>
<dbReference type="GO" id="GO:0009898">
    <property type="term" value="C:cytoplasmic side of plasma membrane"/>
    <property type="evidence" value="ECO:0007669"/>
    <property type="project" value="TreeGrafter"/>
</dbReference>
<evidence type="ECO:0000256" key="1">
    <source>
        <dbReference type="ARBA" id="ARBA00022741"/>
    </source>
</evidence>
<dbReference type="SUPFAM" id="SSF52540">
    <property type="entry name" value="P-loop containing nucleoside triphosphate hydrolases"/>
    <property type="match status" value="1"/>
</dbReference>
<dbReference type="InterPro" id="IPR050625">
    <property type="entry name" value="ParA/MinD_ATPase"/>
</dbReference>
<dbReference type="CDD" id="cd02038">
    <property type="entry name" value="FlhG-like"/>
    <property type="match status" value="1"/>
</dbReference>